<reference evidence="2" key="1">
    <citation type="journal article" date="2022" name="bioRxiv">
        <title>Sequencing and chromosome-scale assembly of the giantPleurodeles waltlgenome.</title>
        <authorList>
            <person name="Brown T."/>
            <person name="Elewa A."/>
            <person name="Iarovenko S."/>
            <person name="Subramanian E."/>
            <person name="Araus A.J."/>
            <person name="Petzold A."/>
            <person name="Susuki M."/>
            <person name="Suzuki K.-i.T."/>
            <person name="Hayashi T."/>
            <person name="Toyoda A."/>
            <person name="Oliveira C."/>
            <person name="Osipova E."/>
            <person name="Leigh N.D."/>
            <person name="Simon A."/>
            <person name="Yun M.H."/>
        </authorList>
    </citation>
    <scope>NUCLEOTIDE SEQUENCE</scope>
    <source>
        <strain evidence="2">20211129_DDA</strain>
        <tissue evidence="2">Liver</tissue>
    </source>
</reference>
<feature type="compositionally biased region" description="Low complexity" evidence="1">
    <location>
        <begin position="88"/>
        <end position="102"/>
    </location>
</feature>
<dbReference type="EMBL" id="JANPWB010000010">
    <property type="protein sequence ID" value="KAJ1143927.1"/>
    <property type="molecule type" value="Genomic_DNA"/>
</dbReference>
<evidence type="ECO:0000256" key="1">
    <source>
        <dbReference type="SAM" id="MobiDB-lite"/>
    </source>
</evidence>
<accession>A0AAV7QWW3</accession>
<protein>
    <submittedName>
        <fullName evidence="2">Uncharacterized protein</fullName>
    </submittedName>
</protein>
<feature type="region of interest" description="Disordered" evidence="1">
    <location>
        <begin position="81"/>
        <end position="109"/>
    </location>
</feature>
<sequence>MPESRLVCQSAGVVVLAIGDLDLCSCLPGHDPPYQAPAATTAGLALKEPFKGGRGYKIQQSIYFVISLRGTVLSSGWLGRPADDGSDVDQQQPDGPGGTQSPILGARRPKHLTDLDRRSWFHRASDGRSSAVSSGPQTPWAAIHSPGATATPPPPVDPMVQAPPLSSPSCRLNEEEGPALALSSARTQLRLLGKAFLLRWKWLRVDGPPSPNSTWPCGEPQSA</sequence>
<organism evidence="2 3">
    <name type="scientific">Pleurodeles waltl</name>
    <name type="common">Iberian ribbed newt</name>
    <dbReference type="NCBI Taxonomy" id="8319"/>
    <lineage>
        <taxon>Eukaryota</taxon>
        <taxon>Metazoa</taxon>
        <taxon>Chordata</taxon>
        <taxon>Craniata</taxon>
        <taxon>Vertebrata</taxon>
        <taxon>Euteleostomi</taxon>
        <taxon>Amphibia</taxon>
        <taxon>Batrachia</taxon>
        <taxon>Caudata</taxon>
        <taxon>Salamandroidea</taxon>
        <taxon>Salamandridae</taxon>
        <taxon>Pleurodelinae</taxon>
        <taxon>Pleurodeles</taxon>
    </lineage>
</organism>
<proteinExistence type="predicted"/>
<comment type="caution">
    <text evidence="2">The sequence shown here is derived from an EMBL/GenBank/DDBJ whole genome shotgun (WGS) entry which is preliminary data.</text>
</comment>
<feature type="region of interest" description="Disordered" evidence="1">
    <location>
        <begin position="123"/>
        <end position="172"/>
    </location>
</feature>
<evidence type="ECO:0000313" key="2">
    <source>
        <dbReference type="EMBL" id="KAJ1143927.1"/>
    </source>
</evidence>
<name>A0AAV7QWW3_PLEWA</name>
<dbReference type="Proteomes" id="UP001066276">
    <property type="component" value="Chromosome 6"/>
</dbReference>
<evidence type="ECO:0000313" key="3">
    <source>
        <dbReference type="Proteomes" id="UP001066276"/>
    </source>
</evidence>
<dbReference type="AlphaFoldDB" id="A0AAV7QWW3"/>
<feature type="compositionally biased region" description="Polar residues" evidence="1">
    <location>
        <begin position="127"/>
        <end position="137"/>
    </location>
</feature>
<gene>
    <name evidence="2" type="ORF">NDU88_010229</name>
</gene>
<keyword evidence="3" id="KW-1185">Reference proteome</keyword>